<dbReference type="PANTHER" id="PTHR42705:SF2">
    <property type="entry name" value="BIFUNCTIONAL NON-HOMOLOGOUS END JOINING PROTEIN LIGD"/>
    <property type="match status" value="1"/>
</dbReference>
<dbReference type="Pfam" id="PF21686">
    <property type="entry name" value="LigD_Prim-Pol"/>
    <property type="match status" value="1"/>
</dbReference>
<dbReference type="EMBL" id="CP094970">
    <property type="protein sequence ID" value="UYM05554.1"/>
    <property type="molecule type" value="Genomic_DNA"/>
</dbReference>
<evidence type="ECO:0000313" key="2">
    <source>
        <dbReference type="EMBL" id="UYM05554.1"/>
    </source>
</evidence>
<dbReference type="KEGG" id="sgrg:L0C25_00250"/>
<organism evidence="2 3">
    <name type="scientific">Solicola gregarius</name>
    <dbReference type="NCBI Taxonomy" id="2908642"/>
    <lineage>
        <taxon>Bacteria</taxon>
        <taxon>Bacillati</taxon>
        <taxon>Actinomycetota</taxon>
        <taxon>Actinomycetes</taxon>
        <taxon>Propionibacteriales</taxon>
        <taxon>Nocardioidaceae</taxon>
        <taxon>Solicola</taxon>
    </lineage>
</organism>
<dbReference type="PANTHER" id="PTHR42705">
    <property type="entry name" value="BIFUNCTIONAL NON-HOMOLOGOUS END JOINING PROTEIN LIGD"/>
    <property type="match status" value="1"/>
</dbReference>
<dbReference type="Gene3D" id="3.90.920.10">
    <property type="entry name" value="DNA primase, PRIM domain"/>
    <property type="match status" value="1"/>
</dbReference>
<dbReference type="InterPro" id="IPR033649">
    <property type="entry name" value="MtLigD_Pol-like"/>
</dbReference>
<dbReference type="RefSeq" id="WP_271634370.1">
    <property type="nucleotide sequence ID" value="NZ_CP094970.1"/>
</dbReference>
<dbReference type="EC" id="6.5.1.1" evidence="2"/>
<dbReference type="AlphaFoldDB" id="A0AA46TIL8"/>
<dbReference type="CDD" id="cd04863">
    <property type="entry name" value="MtLigD_Pol_like"/>
    <property type="match status" value="1"/>
</dbReference>
<evidence type="ECO:0000259" key="1">
    <source>
        <dbReference type="Pfam" id="PF21686"/>
    </source>
</evidence>
<dbReference type="NCBIfam" id="TIGR02778">
    <property type="entry name" value="ligD_pol"/>
    <property type="match status" value="1"/>
</dbReference>
<dbReference type="InterPro" id="IPR014145">
    <property type="entry name" value="LigD_pol_dom"/>
</dbReference>
<gene>
    <name evidence="2" type="primary">ligD</name>
    <name evidence="2" type="ORF">L0C25_00250</name>
</gene>
<accession>A0AA46TIL8</accession>
<name>A0AA46TIL8_9ACTN</name>
<evidence type="ECO:0000313" key="3">
    <source>
        <dbReference type="Proteomes" id="UP001164390"/>
    </source>
</evidence>
<proteinExistence type="predicted"/>
<dbReference type="GO" id="GO:0003910">
    <property type="term" value="F:DNA ligase (ATP) activity"/>
    <property type="evidence" value="ECO:0007669"/>
    <property type="project" value="UniProtKB-EC"/>
</dbReference>
<dbReference type="Proteomes" id="UP001164390">
    <property type="component" value="Chromosome"/>
</dbReference>
<feature type="domain" description="DNA ligase D polymerase" evidence="1">
    <location>
        <begin position="31"/>
        <end position="290"/>
    </location>
</feature>
<keyword evidence="3" id="KW-1185">Reference proteome</keyword>
<keyword evidence="2" id="KW-0436">Ligase</keyword>
<reference evidence="2" key="1">
    <citation type="submission" date="2022-01" db="EMBL/GenBank/DDBJ databases">
        <title>Nocardioidaceae gen. sp. A5X3R13.</title>
        <authorList>
            <person name="Lopez Marin M.A."/>
            <person name="Uhlik O."/>
        </authorList>
    </citation>
    <scope>NUCLEOTIDE SEQUENCE</scope>
    <source>
        <strain evidence="2">A5X3R13</strain>
    </source>
</reference>
<protein>
    <submittedName>
        <fullName evidence="2">Non-homologous end-joining DNA ligase</fullName>
        <ecNumber evidence="2">6.5.1.1</ecNumber>
    </submittedName>
</protein>
<dbReference type="InterPro" id="IPR052171">
    <property type="entry name" value="NHEJ_LigD"/>
</dbReference>
<sequence>MPSGSNHLELDGKQVRLSNLDKVLYPDDGTTKFDVIQHYLTVADVILPQLAGRPATRKRWPDGVESKPFFEKNLPRGTPDWVRRVEIASPGSSKDRTHVTYPVIENRAGLAWVANLAALELHTPQWSVGPRDGIHDADRLVIDLDPGAPAGLPECVEVARLIRERLGDDDLDAIPVTSGSKGMQLYAPLPTSRPPMELREYAYELATSLESDHPELVVSNMKKAQRGGKILLDWSQNNPAKTTITPYSLRGRQRAWVATPRSWDELDDPESLRQVHHTEIPDRLETYGDLMTT</sequence>